<evidence type="ECO:0000256" key="1">
    <source>
        <dbReference type="ARBA" id="ARBA00005622"/>
    </source>
</evidence>
<dbReference type="Pfam" id="PF00756">
    <property type="entry name" value="Esterase"/>
    <property type="match status" value="1"/>
</dbReference>
<dbReference type="InterPro" id="IPR029058">
    <property type="entry name" value="AB_hydrolase_fold"/>
</dbReference>
<proteinExistence type="inferred from homology"/>
<organism evidence="4 5">
    <name type="scientific">Hyphococcus flavus</name>
    <dbReference type="NCBI Taxonomy" id="1866326"/>
    <lineage>
        <taxon>Bacteria</taxon>
        <taxon>Pseudomonadati</taxon>
        <taxon>Pseudomonadota</taxon>
        <taxon>Alphaproteobacteria</taxon>
        <taxon>Parvularculales</taxon>
        <taxon>Parvularculaceae</taxon>
        <taxon>Hyphococcus</taxon>
    </lineage>
</organism>
<keyword evidence="2 4" id="KW-0378">Hydrolase</keyword>
<dbReference type="PANTHER" id="PTHR40841:SF2">
    <property type="entry name" value="SIDEROPHORE-DEGRADING ESTERASE (EUROFUNG)"/>
    <property type="match status" value="1"/>
</dbReference>
<comment type="similarity">
    <text evidence="1">Belongs to the esterase D family.</text>
</comment>
<accession>A0AAE9ZAE8</accession>
<evidence type="ECO:0000256" key="2">
    <source>
        <dbReference type="ARBA" id="ARBA00022801"/>
    </source>
</evidence>
<keyword evidence="5" id="KW-1185">Reference proteome</keyword>
<keyword evidence="3" id="KW-0732">Signal</keyword>
<evidence type="ECO:0000256" key="3">
    <source>
        <dbReference type="SAM" id="SignalP"/>
    </source>
</evidence>
<dbReference type="KEGG" id="hfl:PUV54_11720"/>
<feature type="signal peptide" evidence="3">
    <location>
        <begin position="1"/>
        <end position="23"/>
    </location>
</feature>
<dbReference type="Gene3D" id="3.40.50.1820">
    <property type="entry name" value="alpha/beta hydrolase"/>
    <property type="match status" value="1"/>
</dbReference>
<dbReference type="InterPro" id="IPR000801">
    <property type="entry name" value="Esterase-like"/>
</dbReference>
<dbReference type="PANTHER" id="PTHR40841">
    <property type="entry name" value="SIDEROPHORE TRIACETYLFUSARININE C ESTERASE"/>
    <property type="match status" value="1"/>
</dbReference>
<sequence length="278" mass="31342">MRTKYSLFSLAAIVFLLVNPAFAEDSPLDKLHTIAPDGYHVVEAQELGRPFYVFVRLPADYEKSDKRYPVIYLLDGGYTYPLLSSYYRMLSFDESMPEAILVGISYGGEGFADGNMRGTDFTAHSAERDFWGGAPAFQGFLADELLPFIAENYRTDEARRIIYGQSLGGQFLVYSAMTRPNLFWGRIASNPAFHRNLDYFLEMEPAAGQTDSHLIVTAASDEAAVFREPSQRWIAHWTEEDDLPFALHVIDLPGERHATATPLSFRAGMRVLFPDQPE</sequence>
<gene>
    <name evidence="4" type="ORF">PUV54_11720</name>
</gene>
<dbReference type="SUPFAM" id="SSF53474">
    <property type="entry name" value="alpha/beta-Hydrolases"/>
    <property type="match status" value="1"/>
</dbReference>
<reference evidence="4" key="1">
    <citation type="submission" date="2023-02" db="EMBL/GenBank/DDBJ databases">
        <title>Genome sequence of Hyphococcus flavus.</title>
        <authorList>
            <person name="Rong J.-C."/>
            <person name="Zhao Q."/>
            <person name="Yi M."/>
            <person name="Wu J.-Y."/>
        </authorList>
    </citation>
    <scope>NUCLEOTIDE SEQUENCE</scope>
    <source>
        <strain evidence="4">MCCC 1K03223</strain>
    </source>
</reference>
<dbReference type="AlphaFoldDB" id="A0AAE9ZAE8"/>
<protein>
    <submittedName>
        <fullName evidence="4">Alpha/beta hydrolase-fold protein</fullName>
    </submittedName>
</protein>
<dbReference type="EMBL" id="CP118166">
    <property type="protein sequence ID" value="WDI30623.1"/>
    <property type="molecule type" value="Genomic_DNA"/>
</dbReference>
<name>A0AAE9ZAE8_9PROT</name>
<dbReference type="Proteomes" id="UP001214043">
    <property type="component" value="Chromosome"/>
</dbReference>
<evidence type="ECO:0000313" key="5">
    <source>
        <dbReference type="Proteomes" id="UP001214043"/>
    </source>
</evidence>
<evidence type="ECO:0000313" key="4">
    <source>
        <dbReference type="EMBL" id="WDI30623.1"/>
    </source>
</evidence>
<dbReference type="GO" id="GO:0016788">
    <property type="term" value="F:hydrolase activity, acting on ester bonds"/>
    <property type="evidence" value="ECO:0007669"/>
    <property type="project" value="TreeGrafter"/>
</dbReference>
<feature type="chain" id="PRO_5042258936" evidence="3">
    <location>
        <begin position="24"/>
        <end position="278"/>
    </location>
</feature>
<dbReference type="InterPro" id="IPR052558">
    <property type="entry name" value="Siderophore_Hydrolase_D"/>
</dbReference>
<dbReference type="RefSeq" id="WP_274492432.1">
    <property type="nucleotide sequence ID" value="NZ_CP118166.1"/>
</dbReference>